<dbReference type="Gene3D" id="3.40.50.720">
    <property type="entry name" value="NAD(P)-binding Rossmann-like Domain"/>
    <property type="match status" value="1"/>
</dbReference>
<dbReference type="OrthoDB" id="7289984at2759"/>
<dbReference type="EC" id="1.1.1.184" evidence="4"/>
<dbReference type="STRING" id="166423.A0A0M9A8S5"/>
<dbReference type="GO" id="GO:0004090">
    <property type="term" value="F:carbonyl reductase (NADPH) activity"/>
    <property type="evidence" value="ECO:0007669"/>
    <property type="project" value="UniProtKB-EC"/>
</dbReference>
<reference evidence="5 6" key="1">
    <citation type="submission" date="2015-07" db="EMBL/GenBank/DDBJ databases">
        <title>The genome of Melipona quadrifasciata.</title>
        <authorList>
            <person name="Pan H."/>
            <person name="Kapheim K."/>
        </authorList>
    </citation>
    <scope>NUCLEOTIDE SEQUENCE [LARGE SCALE GENOMIC DNA]</scope>
    <source>
        <strain evidence="5">0111107301</strain>
        <tissue evidence="5">Whole body</tissue>
    </source>
</reference>
<dbReference type="PANTHER" id="PTHR43963">
    <property type="entry name" value="CARBONYL REDUCTASE 1-RELATED"/>
    <property type="match status" value="1"/>
</dbReference>
<dbReference type="InterPro" id="IPR045313">
    <property type="entry name" value="CBR1-like"/>
</dbReference>
<dbReference type="PANTHER" id="PTHR43963:SF4">
    <property type="entry name" value="CARBONYL REDUCTASE (NADPH)"/>
    <property type="match status" value="1"/>
</dbReference>
<sequence>VTGGNRGIGFAVVKELCQKFRGTVYLTARDVTRGQNAVKELEEQGLRPKFHQLDVTDEDSIRTFRQYLSGKYMGVDILVNNAGIAFKVSAEEGFYRQAIYTLDVNYFGLREVCKSLYPLLNPHARVVHVSSSCGRLSLIPKESLRTKFSNPNLTESQLDDLLNEFLELKKHSQEGWPNCAYIVSKIGVGALTEIQQRLFDDKHVLQFDIAINSVYPGYVQTNMTDYNGILLPEHAAEVIAYAALLPENTEIKGKRVNLSGSTKKWRYGQSLHLKYNILNIWFKKICFIYIFCMH</sequence>
<accession>A0A0M9A8S5</accession>
<feature type="non-terminal residue" evidence="5">
    <location>
        <position position="1"/>
    </location>
</feature>
<evidence type="ECO:0000256" key="3">
    <source>
        <dbReference type="ARBA" id="ARBA00023002"/>
    </source>
</evidence>
<keyword evidence="6" id="KW-1185">Reference proteome</keyword>
<gene>
    <name evidence="5" type="ORF">WN51_09558</name>
</gene>
<dbReference type="InterPro" id="IPR036291">
    <property type="entry name" value="NAD(P)-bd_dom_sf"/>
</dbReference>
<dbReference type="Pfam" id="PF00106">
    <property type="entry name" value="adh_short"/>
    <property type="match status" value="1"/>
</dbReference>
<dbReference type="SUPFAM" id="SSF51735">
    <property type="entry name" value="NAD(P)-binding Rossmann-fold domains"/>
    <property type="match status" value="1"/>
</dbReference>
<evidence type="ECO:0000256" key="2">
    <source>
        <dbReference type="ARBA" id="ARBA00022857"/>
    </source>
</evidence>
<organism evidence="5 6">
    <name type="scientific">Melipona quadrifasciata</name>
    <dbReference type="NCBI Taxonomy" id="166423"/>
    <lineage>
        <taxon>Eukaryota</taxon>
        <taxon>Metazoa</taxon>
        <taxon>Ecdysozoa</taxon>
        <taxon>Arthropoda</taxon>
        <taxon>Hexapoda</taxon>
        <taxon>Insecta</taxon>
        <taxon>Pterygota</taxon>
        <taxon>Neoptera</taxon>
        <taxon>Endopterygota</taxon>
        <taxon>Hymenoptera</taxon>
        <taxon>Apocrita</taxon>
        <taxon>Aculeata</taxon>
        <taxon>Apoidea</taxon>
        <taxon>Anthophila</taxon>
        <taxon>Apidae</taxon>
        <taxon>Melipona</taxon>
    </lineage>
</organism>
<evidence type="ECO:0000256" key="4">
    <source>
        <dbReference type="ARBA" id="ARBA00026118"/>
    </source>
</evidence>
<evidence type="ECO:0000313" key="5">
    <source>
        <dbReference type="EMBL" id="KOX78199.1"/>
    </source>
</evidence>
<proteinExistence type="inferred from homology"/>
<dbReference type="Proteomes" id="UP000053105">
    <property type="component" value="Unassembled WGS sequence"/>
</dbReference>
<evidence type="ECO:0000256" key="1">
    <source>
        <dbReference type="ARBA" id="ARBA00006484"/>
    </source>
</evidence>
<dbReference type="EMBL" id="KQ435726">
    <property type="protein sequence ID" value="KOX78199.1"/>
    <property type="molecule type" value="Genomic_DNA"/>
</dbReference>
<evidence type="ECO:0000313" key="6">
    <source>
        <dbReference type="Proteomes" id="UP000053105"/>
    </source>
</evidence>
<keyword evidence="3" id="KW-0560">Oxidoreductase</keyword>
<comment type="similarity">
    <text evidence="1">Belongs to the short-chain dehydrogenases/reductases (SDR) family.</text>
</comment>
<keyword evidence="2" id="KW-0521">NADP</keyword>
<protein>
    <recommendedName>
        <fullName evidence="4">carbonyl reductase (NADPH)</fullName>
        <ecNumber evidence="4">1.1.1.184</ecNumber>
    </recommendedName>
</protein>
<dbReference type="InterPro" id="IPR002347">
    <property type="entry name" value="SDR_fam"/>
</dbReference>
<dbReference type="CDD" id="cd05324">
    <property type="entry name" value="carb_red_PTCR-like_SDR_c"/>
    <property type="match status" value="1"/>
</dbReference>
<dbReference type="PRINTS" id="PR00081">
    <property type="entry name" value="GDHRDH"/>
</dbReference>
<dbReference type="AlphaFoldDB" id="A0A0M9A8S5"/>
<name>A0A0M9A8S5_9HYME</name>